<sequence>MSAPRTVYDAVLHAARDVTKLGCALDAEMLGTALLGSVYAVALDDRAEAVRDFVGRFLTATTDPDSPATTTIREVFAALVPDADGAAVVGHAPDAPVWAAQLGRVRPTGCWAYGDVYGDQTSYLVTFAYDDGSDGGPDHAVVALVDHNIGITKDVFVATSAGTLLDQVREICAGDELTWFRSEDPGRLRDEVGRHLRVTDELGDLPADGSLATDRALAAARISLLPAVTTPPLAEPAGPDGTDLVRDFLAAPEAVRFELPTGSTVTPDGASLDFCLGLVLDHAMTLPGGDPLRWSPAVAGLFLLDWVHRRAVLDLDDAAMMPRVVRAWSAYATRRRGLPEAAAQEIETAMEELIPEFARLYTTGERRSPATAAVAQLIAEGVDPSDSAAIDAWLEANRDE</sequence>
<reference evidence="1 2" key="1">
    <citation type="submission" date="2018-03" db="EMBL/GenBank/DDBJ databases">
        <title>Genomic Encyclopedia of Archaeal and Bacterial Type Strains, Phase II (KMG-II): from individual species to whole genera.</title>
        <authorList>
            <person name="Goeker M."/>
        </authorList>
    </citation>
    <scope>NUCLEOTIDE SEQUENCE [LARGE SCALE GENOMIC DNA]</scope>
    <source>
        <strain evidence="1 2">DSM 43146</strain>
    </source>
</reference>
<proteinExistence type="predicted"/>
<dbReference type="OrthoDB" id="5170563at2"/>
<keyword evidence="2" id="KW-1185">Reference proteome</keyword>
<evidence type="ECO:0000313" key="2">
    <source>
        <dbReference type="Proteomes" id="UP000239415"/>
    </source>
</evidence>
<gene>
    <name evidence="1" type="ORF">CLV67_121113</name>
</gene>
<dbReference type="RefSeq" id="WP_106327717.1">
    <property type="nucleotide sequence ID" value="NZ_BOMO01000087.1"/>
</dbReference>
<dbReference type="EMBL" id="PVMZ01000021">
    <property type="protein sequence ID" value="PRX16066.1"/>
    <property type="molecule type" value="Genomic_DNA"/>
</dbReference>
<organism evidence="1 2">
    <name type="scientific">Actinoplanes italicus</name>
    <dbReference type="NCBI Taxonomy" id="113567"/>
    <lineage>
        <taxon>Bacteria</taxon>
        <taxon>Bacillati</taxon>
        <taxon>Actinomycetota</taxon>
        <taxon>Actinomycetes</taxon>
        <taxon>Micromonosporales</taxon>
        <taxon>Micromonosporaceae</taxon>
        <taxon>Actinoplanes</taxon>
    </lineage>
</organism>
<protein>
    <submittedName>
        <fullName evidence="1">Uncharacterized protein</fullName>
    </submittedName>
</protein>
<evidence type="ECO:0000313" key="1">
    <source>
        <dbReference type="EMBL" id="PRX16066.1"/>
    </source>
</evidence>
<name>A0A2T0JZY1_9ACTN</name>
<comment type="caution">
    <text evidence="1">The sequence shown here is derived from an EMBL/GenBank/DDBJ whole genome shotgun (WGS) entry which is preliminary data.</text>
</comment>
<dbReference type="Proteomes" id="UP000239415">
    <property type="component" value="Unassembled WGS sequence"/>
</dbReference>
<accession>A0A2T0JZY1</accession>
<dbReference type="AlphaFoldDB" id="A0A2T0JZY1"/>